<dbReference type="Gene3D" id="3.40.960.10">
    <property type="entry name" value="VSR Endonuclease"/>
    <property type="match status" value="1"/>
</dbReference>
<dbReference type="EMBL" id="JACORT010000017">
    <property type="protein sequence ID" value="MBC5786325.1"/>
    <property type="molecule type" value="Genomic_DNA"/>
</dbReference>
<evidence type="ECO:0000313" key="3">
    <source>
        <dbReference type="Proteomes" id="UP000608513"/>
    </source>
</evidence>
<evidence type="ECO:0000313" key="2">
    <source>
        <dbReference type="EMBL" id="MBC5786325.1"/>
    </source>
</evidence>
<reference evidence="2" key="1">
    <citation type="submission" date="2020-08" db="EMBL/GenBank/DDBJ databases">
        <title>Ramlibacter sp. USB13 16S ribosomal RNA gene genome sequencing and assembly.</title>
        <authorList>
            <person name="Kang M."/>
        </authorList>
    </citation>
    <scope>NUCLEOTIDE SEQUENCE</scope>
    <source>
        <strain evidence="2">USB13</strain>
    </source>
</reference>
<dbReference type="PANTHER" id="PTHR38590">
    <property type="entry name" value="BLL0828 PROTEIN"/>
    <property type="match status" value="1"/>
</dbReference>
<dbReference type="InterPro" id="IPR007569">
    <property type="entry name" value="DUF559"/>
</dbReference>
<dbReference type="Proteomes" id="UP000608513">
    <property type="component" value="Unassembled WGS sequence"/>
</dbReference>
<accession>A0A923SDS3</accession>
<gene>
    <name evidence="2" type="ORF">H8N03_25530</name>
</gene>
<dbReference type="Pfam" id="PF04480">
    <property type="entry name" value="DUF559"/>
    <property type="match status" value="1"/>
</dbReference>
<proteinExistence type="predicted"/>
<protein>
    <submittedName>
        <fullName evidence="2">DUF559 domain-containing protein</fullName>
    </submittedName>
</protein>
<name>A0A923SDS3_9BURK</name>
<dbReference type="InterPro" id="IPR011335">
    <property type="entry name" value="Restrct_endonuc-II-like"/>
</dbReference>
<dbReference type="CDD" id="cd01038">
    <property type="entry name" value="Endonuclease_DUF559"/>
    <property type="match status" value="1"/>
</dbReference>
<dbReference type="InterPro" id="IPR047216">
    <property type="entry name" value="Endonuclease_DUF559_bact"/>
</dbReference>
<dbReference type="PANTHER" id="PTHR38590:SF1">
    <property type="entry name" value="BLL0828 PROTEIN"/>
    <property type="match status" value="1"/>
</dbReference>
<feature type="domain" description="DUF559" evidence="1">
    <location>
        <begin position="10"/>
        <end position="113"/>
    </location>
</feature>
<organism evidence="2 3">
    <name type="scientific">Ramlibacter cellulosilyticus</name>
    <dbReference type="NCBI Taxonomy" id="2764187"/>
    <lineage>
        <taxon>Bacteria</taxon>
        <taxon>Pseudomonadati</taxon>
        <taxon>Pseudomonadota</taxon>
        <taxon>Betaproteobacteria</taxon>
        <taxon>Burkholderiales</taxon>
        <taxon>Comamonadaceae</taxon>
        <taxon>Ramlibacter</taxon>
    </lineage>
</organism>
<evidence type="ECO:0000259" key="1">
    <source>
        <dbReference type="Pfam" id="PF04480"/>
    </source>
</evidence>
<dbReference type="AlphaFoldDB" id="A0A923SDS3"/>
<keyword evidence="3" id="KW-1185">Reference proteome</keyword>
<sequence>MQHQSTPTAQRNARILRSGMTDSERKLWSGLRGERLGVKFRRQHPFGNFIADFACLEPKLVVELDGSQHEGDAEYDARRDRFFREQGFAVLRFPSNAPLTNLEGVCVAIQEEIKVLAGAAPTPALPQGGREQEQKDDL</sequence>
<dbReference type="SUPFAM" id="SSF52980">
    <property type="entry name" value="Restriction endonuclease-like"/>
    <property type="match status" value="1"/>
</dbReference>
<dbReference type="RefSeq" id="WP_187079069.1">
    <property type="nucleotide sequence ID" value="NZ_JACORT010000017.1"/>
</dbReference>
<comment type="caution">
    <text evidence="2">The sequence shown here is derived from an EMBL/GenBank/DDBJ whole genome shotgun (WGS) entry which is preliminary data.</text>
</comment>